<reference evidence="2 3" key="1">
    <citation type="journal article" date="2019" name="Int. J. Syst. Evol. Microbiol.">
        <title>The Global Catalogue of Microorganisms (GCM) 10K type strain sequencing project: providing services to taxonomists for standard genome sequencing and annotation.</title>
        <authorList>
            <consortium name="The Broad Institute Genomics Platform"/>
            <consortium name="The Broad Institute Genome Sequencing Center for Infectious Disease"/>
            <person name="Wu L."/>
            <person name="Ma J."/>
        </authorList>
    </citation>
    <scope>NUCLEOTIDE SEQUENCE [LARGE SCALE GENOMIC DNA]</scope>
    <source>
        <strain evidence="2 3">JCM 14193</strain>
    </source>
</reference>
<evidence type="ECO:0000313" key="2">
    <source>
        <dbReference type="EMBL" id="GAA0453936.1"/>
    </source>
</evidence>
<proteinExistence type="predicted"/>
<organism evidence="2 3">
    <name type="scientific">Alkalibacillus silvisoli</name>
    <dbReference type="NCBI Taxonomy" id="392823"/>
    <lineage>
        <taxon>Bacteria</taxon>
        <taxon>Bacillati</taxon>
        <taxon>Bacillota</taxon>
        <taxon>Bacilli</taxon>
        <taxon>Bacillales</taxon>
        <taxon>Bacillaceae</taxon>
        <taxon>Alkalibacillus</taxon>
    </lineage>
</organism>
<feature type="transmembrane region" description="Helical" evidence="1">
    <location>
        <begin position="45"/>
        <end position="63"/>
    </location>
</feature>
<evidence type="ECO:0000256" key="1">
    <source>
        <dbReference type="SAM" id="Phobius"/>
    </source>
</evidence>
<feature type="transmembrane region" description="Helical" evidence="1">
    <location>
        <begin position="12"/>
        <end position="33"/>
    </location>
</feature>
<gene>
    <name evidence="2" type="ORF">GCM10008935_05920</name>
</gene>
<accession>A0ABN0ZNN5</accession>
<keyword evidence="1" id="KW-0812">Transmembrane</keyword>
<keyword evidence="1" id="KW-0472">Membrane</keyword>
<dbReference type="EMBL" id="BAAACZ010000005">
    <property type="protein sequence ID" value="GAA0453936.1"/>
    <property type="molecule type" value="Genomic_DNA"/>
</dbReference>
<protein>
    <submittedName>
        <fullName evidence="2">Uncharacterized protein</fullName>
    </submittedName>
</protein>
<keyword evidence="3" id="KW-1185">Reference proteome</keyword>
<name>A0ABN0ZNN5_9BACI</name>
<keyword evidence="1" id="KW-1133">Transmembrane helix</keyword>
<sequence length="69" mass="7868">MLDFLKPENNYGVLGLTLLIIGVVGFVILEVYYTLILNEYQMASMFFWAGGFLGSILYVIDLVRKRNSD</sequence>
<dbReference type="Proteomes" id="UP001500740">
    <property type="component" value="Unassembled WGS sequence"/>
</dbReference>
<evidence type="ECO:0000313" key="3">
    <source>
        <dbReference type="Proteomes" id="UP001500740"/>
    </source>
</evidence>
<dbReference type="RefSeq" id="WP_343781681.1">
    <property type="nucleotide sequence ID" value="NZ_BAAACZ010000005.1"/>
</dbReference>
<comment type="caution">
    <text evidence="2">The sequence shown here is derived from an EMBL/GenBank/DDBJ whole genome shotgun (WGS) entry which is preliminary data.</text>
</comment>